<accession>A0AAE3F2Y8</accession>
<proteinExistence type="predicted"/>
<dbReference type="InterPro" id="IPR013785">
    <property type="entry name" value="Aldolase_TIM"/>
</dbReference>
<dbReference type="RefSeq" id="WP_238033284.1">
    <property type="nucleotide sequence ID" value="NZ_JAKNFS010000013.1"/>
</dbReference>
<dbReference type="InterPro" id="IPR000891">
    <property type="entry name" value="PYR_CT"/>
</dbReference>
<name>A0AAE3F2Y8_9FIRM</name>
<evidence type="ECO:0000313" key="3">
    <source>
        <dbReference type="Proteomes" id="UP001199915"/>
    </source>
</evidence>
<evidence type="ECO:0000259" key="1">
    <source>
        <dbReference type="Pfam" id="PF00682"/>
    </source>
</evidence>
<gene>
    <name evidence="2" type="ORF">L0N21_10385</name>
</gene>
<comment type="caution">
    <text evidence="2">The sequence shown here is derived from an EMBL/GenBank/DDBJ whole genome shotgun (WGS) entry which is preliminary data.</text>
</comment>
<organism evidence="2 3">
    <name type="scientific">Fusicatenibacter saccharivorans</name>
    <dbReference type="NCBI Taxonomy" id="1150298"/>
    <lineage>
        <taxon>Bacteria</taxon>
        <taxon>Bacillati</taxon>
        <taxon>Bacillota</taxon>
        <taxon>Clostridia</taxon>
        <taxon>Lachnospirales</taxon>
        <taxon>Lachnospiraceae</taxon>
        <taxon>Fusicatenibacter</taxon>
    </lineage>
</organism>
<dbReference type="Gene3D" id="3.20.20.70">
    <property type="entry name" value="Aldolase class I"/>
    <property type="match status" value="1"/>
</dbReference>
<dbReference type="Pfam" id="PF00682">
    <property type="entry name" value="HMGL-like"/>
    <property type="match status" value="1"/>
</dbReference>
<dbReference type="EMBL" id="JAKNFS010000013">
    <property type="protein sequence ID" value="MCG4765909.1"/>
    <property type="molecule type" value="Genomic_DNA"/>
</dbReference>
<feature type="domain" description="Pyruvate carboxyltransferase" evidence="1">
    <location>
        <begin position="132"/>
        <end position="251"/>
    </location>
</feature>
<reference evidence="2" key="1">
    <citation type="submission" date="2022-01" db="EMBL/GenBank/DDBJ databases">
        <title>Collection of gut derived symbiotic bacterial strains cultured from healthy donors.</title>
        <authorList>
            <person name="Lin H."/>
            <person name="Kohout C."/>
            <person name="Waligurski E."/>
            <person name="Pamer E.G."/>
        </authorList>
    </citation>
    <scope>NUCLEOTIDE SEQUENCE</scope>
    <source>
        <strain evidence="2">DFI.5.49</strain>
    </source>
</reference>
<dbReference type="SUPFAM" id="SSF51569">
    <property type="entry name" value="Aldolase"/>
    <property type="match status" value="1"/>
</dbReference>
<dbReference type="CDD" id="cd07944">
    <property type="entry name" value="DRE_TIM_HOA_like"/>
    <property type="match status" value="1"/>
</dbReference>
<dbReference type="GO" id="GO:0003824">
    <property type="term" value="F:catalytic activity"/>
    <property type="evidence" value="ECO:0007669"/>
    <property type="project" value="InterPro"/>
</dbReference>
<sequence>MIKNNMNGIELLDCTLRDGGHITGSYFGKEVIYDIAQKMIQSRIDILEVGFLKDCVFNPDYALYNNVKEALSLLPPKIDSIKYALLVQEDQYDDSKLEPCNGDIDIIRISFHDYDLKEGLEFSKRVIDKGYKVYINPINLLGYSDEQVLKIVQRVNEIHPYAFSIVDTFGSMLKSDLIRLLYLLDNNLDPSINLGLHLHENQSLSYSLAQAFIEMKPPTRGITVDGSLYGMGRVPGNLCIELIMEYMNRTHAAGYNMEPVYDAIDEYIVDIKKKIPWGYSTAYALSAQHHVHRTFAEYLVNKGTLKTKQINQILSMIEPERKTRWDKDYIEQLYIGYQNRGVNDRESIEKLRTCVQGKTVLLLASGSSIKNAENAIRELCCENTVISFSANFVWERFECDFAFFSNFKRWDFYGNRNTYSHKIITSNLLSAGMAAEYVVNYADYAFSHNHLFDNCGIMLLKLVTNLGAGKVVLAGYDGFANGSNFATKHLEKEIPANNWKRNHEMGKLITEIASHVSVEFLTPSLYQEKR</sequence>
<dbReference type="AlphaFoldDB" id="A0AAE3F2Y8"/>
<dbReference type="Proteomes" id="UP001199915">
    <property type="component" value="Unassembled WGS sequence"/>
</dbReference>
<protein>
    <submittedName>
        <fullName evidence="2">Aldolase catalytic domain-containing protein</fullName>
    </submittedName>
</protein>
<evidence type="ECO:0000313" key="2">
    <source>
        <dbReference type="EMBL" id="MCG4765909.1"/>
    </source>
</evidence>